<accession>X1P067</accession>
<evidence type="ECO:0000313" key="2">
    <source>
        <dbReference type="EMBL" id="GAI49268.1"/>
    </source>
</evidence>
<dbReference type="CDD" id="cd04859">
    <property type="entry name" value="Prim_Pol"/>
    <property type="match status" value="1"/>
</dbReference>
<dbReference type="AlphaFoldDB" id="X1P067"/>
<dbReference type="SMART" id="SM00943">
    <property type="entry name" value="Prim-Pol"/>
    <property type="match status" value="1"/>
</dbReference>
<dbReference type="Gene3D" id="3.30.720.160">
    <property type="entry name" value="Bifunctional DNA primase/polymerase, N-terminal"/>
    <property type="match status" value="1"/>
</dbReference>
<organism evidence="2">
    <name type="scientific">marine sediment metagenome</name>
    <dbReference type="NCBI Taxonomy" id="412755"/>
    <lineage>
        <taxon>unclassified sequences</taxon>
        <taxon>metagenomes</taxon>
        <taxon>ecological metagenomes</taxon>
    </lineage>
</organism>
<comment type="caution">
    <text evidence="2">The sequence shown here is derived from an EMBL/GenBank/DDBJ whole genome shotgun (WGS) entry which is preliminary data.</text>
</comment>
<name>X1P067_9ZZZZ</name>
<dbReference type="EMBL" id="BARV01038616">
    <property type="protein sequence ID" value="GAI49268.1"/>
    <property type="molecule type" value="Genomic_DNA"/>
</dbReference>
<feature type="non-terminal residue" evidence="2">
    <location>
        <position position="153"/>
    </location>
</feature>
<dbReference type="InterPro" id="IPR015330">
    <property type="entry name" value="DNA_primase/pol_bifunc_N"/>
</dbReference>
<sequence length="153" mass="17169">MCYLPASWGRKNPSLNEWEEFETRLPTMAEKADWFHEGKPTGIGVVCGGVSRGLVILAFNDPNGAREFFGEERWQKLPQGTFITKTDRGHHIWLRSDTPILSQTIPKGDNKSWLEIRSDGNFAIAPPSLHPKGILYQAIGVDSIYKPEDLAGF</sequence>
<dbReference type="SUPFAM" id="SSF56747">
    <property type="entry name" value="Prim-pol domain"/>
    <property type="match status" value="1"/>
</dbReference>
<evidence type="ECO:0000259" key="1">
    <source>
        <dbReference type="SMART" id="SM00943"/>
    </source>
</evidence>
<feature type="domain" description="DNA primase/polymerase bifunctional N-terminal" evidence="1">
    <location>
        <begin position="6"/>
        <end position="150"/>
    </location>
</feature>
<reference evidence="2" key="1">
    <citation type="journal article" date="2014" name="Front. Microbiol.">
        <title>High frequency of phylogenetically diverse reductive dehalogenase-homologous genes in deep subseafloor sedimentary metagenomes.</title>
        <authorList>
            <person name="Kawai M."/>
            <person name="Futagami T."/>
            <person name="Toyoda A."/>
            <person name="Takaki Y."/>
            <person name="Nishi S."/>
            <person name="Hori S."/>
            <person name="Arai W."/>
            <person name="Tsubouchi T."/>
            <person name="Morono Y."/>
            <person name="Uchiyama I."/>
            <person name="Ito T."/>
            <person name="Fujiyama A."/>
            <person name="Inagaki F."/>
            <person name="Takami H."/>
        </authorList>
    </citation>
    <scope>NUCLEOTIDE SEQUENCE</scope>
    <source>
        <strain evidence="2">Expedition CK06-06</strain>
    </source>
</reference>
<protein>
    <recommendedName>
        <fullName evidence="1">DNA primase/polymerase bifunctional N-terminal domain-containing protein</fullName>
    </recommendedName>
</protein>
<dbReference type="Pfam" id="PF09250">
    <property type="entry name" value="Prim-Pol"/>
    <property type="match status" value="1"/>
</dbReference>
<proteinExistence type="predicted"/>
<gene>
    <name evidence="2" type="ORF">S06H3_59435</name>
</gene>